<evidence type="ECO:0000313" key="3">
    <source>
        <dbReference type="EMBL" id="MDR6552310.1"/>
    </source>
</evidence>
<comment type="caution">
    <text evidence="3">The sequence shown here is derived from an EMBL/GenBank/DDBJ whole genome shotgun (WGS) entry which is preliminary data.</text>
</comment>
<dbReference type="Pfam" id="PF00589">
    <property type="entry name" value="Phage_integrase"/>
    <property type="match status" value="1"/>
</dbReference>
<keyword evidence="1" id="KW-0233">DNA recombination</keyword>
<accession>A0ABU1NXV2</accession>
<protein>
    <submittedName>
        <fullName evidence="3">Integrase</fullName>
    </submittedName>
</protein>
<proteinExistence type="predicted"/>
<name>A0ABU1NXV2_9BACL</name>
<dbReference type="CDD" id="cd01192">
    <property type="entry name" value="INT_C_like_3"/>
    <property type="match status" value="1"/>
</dbReference>
<gene>
    <name evidence="3" type="ORF">J2736_003512</name>
</gene>
<reference evidence="3 4" key="1">
    <citation type="submission" date="2023-07" db="EMBL/GenBank/DDBJ databases">
        <title>Sorghum-associated microbial communities from plants grown in Nebraska, USA.</title>
        <authorList>
            <person name="Schachtman D."/>
        </authorList>
    </citation>
    <scope>NUCLEOTIDE SEQUENCE [LARGE SCALE GENOMIC DNA]</scope>
    <source>
        <strain evidence="3 4">CC258</strain>
    </source>
</reference>
<dbReference type="PANTHER" id="PTHR30349:SF82">
    <property type="entry name" value="INTEGRASE_RECOMBINASE YOEC-RELATED"/>
    <property type="match status" value="1"/>
</dbReference>
<dbReference type="PROSITE" id="PS51898">
    <property type="entry name" value="TYR_RECOMBINASE"/>
    <property type="match status" value="1"/>
</dbReference>
<keyword evidence="4" id="KW-1185">Reference proteome</keyword>
<dbReference type="Gene3D" id="1.10.443.10">
    <property type="entry name" value="Intergrase catalytic core"/>
    <property type="match status" value="1"/>
</dbReference>
<dbReference type="InterPro" id="IPR002104">
    <property type="entry name" value="Integrase_catalytic"/>
</dbReference>
<evidence type="ECO:0000313" key="4">
    <source>
        <dbReference type="Proteomes" id="UP001267290"/>
    </source>
</evidence>
<dbReference type="InterPro" id="IPR013762">
    <property type="entry name" value="Integrase-like_cat_sf"/>
</dbReference>
<dbReference type="SUPFAM" id="SSF56349">
    <property type="entry name" value="DNA breaking-rejoining enzymes"/>
    <property type="match status" value="1"/>
</dbReference>
<dbReference type="InterPro" id="IPR050090">
    <property type="entry name" value="Tyrosine_recombinase_XerCD"/>
</dbReference>
<dbReference type="InterPro" id="IPR011010">
    <property type="entry name" value="DNA_brk_join_enz"/>
</dbReference>
<evidence type="ECO:0000256" key="1">
    <source>
        <dbReference type="ARBA" id="ARBA00023172"/>
    </source>
</evidence>
<sequence>MQVVQPIRDQVKIEEMQEILIRQSHRDWLLFTIGINSGLHLSDLLTLRVQDLKGKNRVIIREEKTGKEKNFTISAKLNESIMEYVKYMDDNDYVFPSQRTGKPIKRIRVYRILNEAAKQIGLHDIGTHTLRKTFGYHYYQRTKNISVLRDLFNHSAPSVTLRYIGVQVQLEKRVESRLVASNE</sequence>
<dbReference type="Proteomes" id="UP001267290">
    <property type="component" value="Unassembled WGS sequence"/>
</dbReference>
<dbReference type="RefSeq" id="WP_310499848.1">
    <property type="nucleotide sequence ID" value="NZ_JAVDSB010000005.1"/>
</dbReference>
<dbReference type="PANTHER" id="PTHR30349">
    <property type="entry name" value="PHAGE INTEGRASE-RELATED"/>
    <property type="match status" value="1"/>
</dbReference>
<organism evidence="3 4">
    <name type="scientific">Paenibacillus qinlingensis</name>
    <dbReference type="NCBI Taxonomy" id="1837343"/>
    <lineage>
        <taxon>Bacteria</taxon>
        <taxon>Bacillati</taxon>
        <taxon>Bacillota</taxon>
        <taxon>Bacilli</taxon>
        <taxon>Bacillales</taxon>
        <taxon>Paenibacillaceae</taxon>
        <taxon>Paenibacillus</taxon>
    </lineage>
</organism>
<feature type="domain" description="Tyr recombinase" evidence="2">
    <location>
        <begin position="6"/>
        <end position="176"/>
    </location>
</feature>
<dbReference type="EMBL" id="JAVDSB010000005">
    <property type="protein sequence ID" value="MDR6552310.1"/>
    <property type="molecule type" value="Genomic_DNA"/>
</dbReference>
<evidence type="ECO:0000259" key="2">
    <source>
        <dbReference type="PROSITE" id="PS51898"/>
    </source>
</evidence>